<dbReference type="InterPro" id="IPR036388">
    <property type="entry name" value="WH-like_DNA-bd_sf"/>
</dbReference>
<feature type="compositionally biased region" description="Acidic residues" evidence="3">
    <location>
        <begin position="447"/>
        <end position="457"/>
    </location>
</feature>
<dbReference type="Pfam" id="PF00610">
    <property type="entry name" value="DEP"/>
    <property type="match status" value="1"/>
</dbReference>
<keyword evidence="1" id="KW-0597">Phosphoprotein</keyword>
<evidence type="ECO:0000256" key="1">
    <source>
        <dbReference type="ARBA" id="ARBA00022553"/>
    </source>
</evidence>
<feature type="compositionally biased region" description="Low complexity" evidence="3">
    <location>
        <begin position="269"/>
        <end position="290"/>
    </location>
</feature>
<proteinExistence type="predicted"/>
<dbReference type="Gene3D" id="1.10.10.10">
    <property type="entry name" value="Winged helix-like DNA-binding domain superfamily/Winged helix DNA-binding domain"/>
    <property type="match status" value="1"/>
</dbReference>
<feature type="compositionally biased region" description="Low complexity" evidence="3">
    <location>
        <begin position="30"/>
        <end position="42"/>
    </location>
</feature>
<dbReference type="SMART" id="SM00036">
    <property type="entry name" value="CNH"/>
    <property type="match status" value="1"/>
</dbReference>
<dbReference type="PANTHER" id="PTHR46572">
    <property type="entry name" value="RHO1 GDP-GTP EXCHANGE PROTEIN 1-RELATED"/>
    <property type="match status" value="1"/>
</dbReference>
<feature type="domain" description="CNH" evidence="5">
    <location>
        <begin position="924"/>
        <end position="1219"/>
    </location>
</feature>
<feature type="domain" description="DH" evidence="4">
    <location>
        <begin position="542"/>
        <end position="729"/>
    </location>
</feature>
<dbReference type="InterPro" id="IPR052233">
    <property type="entry name" value="Rho-type_GEFs"/>
</dbReference>
<feature type="region of interest" description="Disordered" evidence="3">
    <location>
        <begin position="1"/>
        <end position="305"/>
    </location>
</feature>
<dbReference type="Proteomes" id="UP000613580">
    <property type="component" value="Unassembled WGS sequence"/>
</dbReference>
<dbReference type="InterPro" id="IPR001180">
    <property type="entry name" value="CNH_dom"/>
</dbReference>
<evidence type="ECO:0000256" key="2">
    <source>
        <dbReference type="ARBA" id="ARBA00022658"/>
    </source>
</evidence>
<feature type="compositionally biased region" description="Low complexity" evidence="3">
    <location>
        <begin position="50"/>
        <end position="73"/>
    </location>
</feature>
<dbReference type="PROSITE" id="PS50219">
    <property type="entry name" value="CNH"/>
    <property type="match status" value="1"/>
</dbReference>
<dbReference type="Pfam" id="PF00621">
    <property type="entry name" value="RhoGEF"/>
    <property type="match status" value="1"/>
</dbReference>
<feature type="compositionally biased region" description="Acidic residues" evidence="3">
    <location>
        <begin position="182"/>
        <end position="193"/>
    </location>
</feature>
<dbReference type="InterPro" id="IPR000591">
    <property type="entry name" value="DEP_dom"/>
</dbReference>
<dbReference type="Gene3D" id="1.20.900.10">
    <property type="entry name" value="Dbl homology (DH) domain"/>
    <property type="match status" value="1"/>
</dbReference>
<reference evidence="6" key="1">
    <citation type="submission" date="2020-05" db="EMBL/GenBank/DDBJ databases">
        <title>Mycena genomes resolve the evolution of fungal bioluminescence.</title>
        <authorList>
            <person name="Tsai I.J."/>
        </authorList>
    </citation>
    <scope>NUCLEOTIDE SEQUENCE</scope>
    <source>
        <strain evidence="6">110903Hualien_Pintung</strain>
    </source>
</reference>
<dbReference type="PANTHER" id="PTHR46572:SF2">
    <property type="entry name" value="RHO1 GDP-GTP EXCHANGE PROTEIN 1-RELATED"/>
    <property type="match status" value="1"/>
</dbReference>
<dbReference type="Gene3D" id="2.30.29.30">
    <property type="entry name" value="Pleckstrin-homology domain (PH domain)/Phosphotyrosine-binding domain (PTB)"/>
    <property type="match status" value="1"/>
</dbReference>
<dbReference type="Pfam" id="PF15405">
    <property type="entry name" value="PH_5"/>
    <property type="match status" value="1"/>
</dbReference>
<protein>
    <submittedName>
        <fullName evidence="6">Rho guanyl-nucleotide exchange factor</fullName>
    </submittedName>
</protein>
<dbReference type="Pfam" id="PF00780">
    <property type="entry name" value="CNH"/>
    <property type="match status" value="1"/>
</dbReference>
<sequence length="1320" mass="147543">MGPRAPHERSSAYEDIFGRRPAQQRPPPSSAYYPQQYAQYPQTQPPPGAYPQLQYPQQYPQQYLQPQQHYYNPSRGPPSVHSSQHPNYHPGVITQPPDRPPDARGLTPAQAYQAQVAGWPDRNTPSPAPNGRHQPNGNGTMVPPALSVAIGEGSGRLGLDFDSMGLSDSPIGNGQSSIVVEAIEEDDDDEESELPWARHVSTPSPKHPPAQYIQPPARYLQQHHPQGQRFSSASDTPPQSLRSSIASSSPVSVDHEPVGHSNGYAVAQLSGTTVSSRRSSESSRTLARLTGPRRERTVQDRAMSMSARPRAPIVYPALLSRVAEAFRARVPLTDRVKDGLTYHNAFDGREAVDRIAHIIKTTDRNLALLLGRALDSQKFFHDVTYDHRLRDSAAELYQFQTKLASPFASAELASSPNGAAKLLGAPPPEGVLSPDSFGTPSAIDLTPETEVEEEEEAPLPTGVFTLLADCYSPTCSRDQLCYSIACPRRLEQQARLNMKPLPGLRKEPSHESLRDTDTDAATLWIHSVPAEIIASVSDTEKKRQEAINEVIYTERDFVRDMEYLRDMWVARLAAADIIPADRREQFLIQVFWNAHDIITVNTKLRDALNKRQRAYAVVEKIGDIFLDAIPHFEPFVSYGAHQLYGKYEFEKEKSSNPEFAAFVEATERLPESRKLELNAYLTKPTTRLARYPLLLEAVLKHTPEDSSDKVVIPQVVAQIRALLSRVNEESGRAENRFNLAQLDSQLVFKPGEKVDLRLQEDGRELVFKGTLNKRDGELQVYLFDHAVLFAKLVKTKTHDIYRVYRRPIPLELLLITASSDEPMSSKDTLRGQRTRQLVRRGSFGSLAPKGAPHPPSVAVRPDAKGPNWINFAHLGRKMYSIVLSASSPLAQKKWIENITKQQQAMRERSTVFDTIALSEGFFVANKVNCAAPFSAGRRIAYGTDDGVYFSDLRELNKDPVKVLALQDVTQVDILEDYQLLIVLSERQVFTFPLEALDAKDPTAGHKRMKRIATHTSFFKAGFCLGRVLVCIVKSTQLSSTFKALEPIEQNVRGRAKPTFKKLLQGGNDTLKPFREFYIPVESTSIHYLKTRLCIGCSKGFEIVDLESLETQGLLDPGDESLEFVRKRENLRPMAIYRINNDFLLCYDEFAFYVNRTGRRSRKDFMVFWEGTPTGFALHEPYVLAFEPSFVEIRHIETGLMSQVIQGSNLRLLFADTPPSVNNTGAGAGPGFGYAQQPYDPYSPPGSASSRGYGGPAYGMPPYMQQYPNQYPQQAPVPRYPQGVGRDEILMVSDDRVLALRTSAGPQRYMSDNASMMSVPR</sequence>
<accession>A0A8H6WB51</accession>
<feature type="compositionally biased region" description="Low complexity" evidence="3">
    <location>
        <begin position="237"/>
        <end position="252"/>
    </location>
</feature>
<dbReference type="OrthoDB" id="2272012at2759"/>
<evidence type="ECO:0000256" key="3">
    <source>
        <dbReference type="SAM" id="MobiDB-lite"/>
    </source>
</evidence>
<evidence type="ECO:0000313" key="7">
    <source>
        <dbReference type="Proteomes" id="UP000613580"/>
    </source>
</evidence>
<dbReference type="GO" id="GO:0035556">
    <property type="term" value="P:intracellular signal transduction"/>
    <property type="evidence" value="ECO:0007669"/>
    <property type="project" value="InterPro"/>
</dbReference>
<evidence type="ECO:0000259" key="4">
    <source>
        <dbReference type="PROSITE" id="PS50010"/>
    </source>
</evidence>
<name>A0A8H6WB51_MYCCL</name>
<dbReference type="SUPFAM" id="SSF46785">
    <property type="entry name" value="Winged helix' DNA-binding domain"/>
    <property type="match status" value="1"/>
</dbReference>
<organism evidence="6 7">
    <name type="scientific">Mycena chlorophos</name>
    <name type="common">Agaric fungus</name>
    <name type="synonym">Agaricus chlorophos</name>
    <dbReference type="NCBI Taxonomy" id="658473"/>
    <lineage>
        <taxon>Eukaryota</taxon>
        <taxon>Fungi</taxon>
        <taxon>Dikarya</taxon>
        <taxon>Basidiomycota</taxon>
        <taxon>Agaricomycotina</taxon>
        <taxon>Agaricomycetes</taxon>
        <taxon>Agaricomycetidae</taxon>
        <taxon>Agaricales</taxon>
        <taxon>Marasmiineae</taxon>
        <taxon>Mycenaceae</taxon>
        <taxon>Mycena</taxon>
    </lineage>
</organism>
<dbReference type="EMBL" id="JACAZE010000008">
    <property type="protein sequence ID" value="KAF7308298.1"/>
    <property type="molecule type" value="Genomic_DNA"/>
</dbReference>
<feature type="region of interest" description="Disordered" evidence="3">
    <location>
        <begin position="842"/>
        <end position="861"/>
    </location>
</feature>
<dbReference type="SUPFAM" id="SSF48065">
    <property type="entry name" value="DBL homology domain (DH-domain)"/>
    <property type="match status" value="1"/>
</dbReference>
<dbReference type="InterPro" id="IPR011993">
    <property type="entry name" value="PH-like_dom_sf"/>
</dbReference>
<dbReference type="GO" id="GO:0005085">
    <property type="term" value="F:guanyl-nucleotide exchange factor activity"/>
    <property type="evidence" value="ECO:0007669"/>
    <property type="project" value="UniProtKB-KW"/>
</dbReference>
<dbReference type="InterPro" id="IPR041675">
    <property type="entry name" value="PH_5"/>
</dbReference>
<dbReference type="CDD" id="cd00160">
    <property type="entry name" value="RhoGEF"/>
    <property type="match status" value="1"/>
</dbReference>
<dbReference type="InterPro" id="IPR035899">
    <property type="entry name" value="DBL_dom_sf"/>
</dbReference>
<evidence type="ECO:0000313" key="6">
    <source>
        <dbReference type="EMBL" id="KAF7308298.1"/>
    </source>
</evidence>
<keyword evidence="7" id="KW-1185">Reference proteome</keyword>
<keyword evidence="2" id="KW-0344">Guanine-nucleotide releasing factor</keyword>
<dbReference type="SMART" id="SM00325">
    <property type="entry name" value="RhoGEF"/>
    <property type="match status" value="1"/>
</dbReference>
<gene>
    <name evidence="6" type="ORF">HMN09_00677800</name>
</gene>
<dbReference type="InterPro" id="IPR036390">
    <property type="entry name" value="WH_DNA-bd_sf"/>
</dbReference>
<comment type="caution">
    <text evidence="6">The sequence shown here is derived from an EMBL/GenBank/DDBJ whole genome shotgun (WGS) entry which is preliminary data.</text>
</comment>
<feature type="compositionally biased region" description="Basic and acidic residues" evidence="3">
    <location>
        <begin position="1"/>
        <end position="18"/>
    </location>
</feature>
<feature type="compositionally biased region" description="Polar residues" evidence="3">
    <location>
        <begin position="223"/>
        <end position="236"/>
    </location>
</feature>
<evidence type="ECO:0000259" key="5">
    <source>
        <dbReference type="PROSITE" id="PS50219"/>
    </source>
</evidence>
<feature type="region of interest" description="Disordered" evidence="3">
    <location>
        <begin position="425"/>
        <end position="457"/>
    </location>
</feature>
<dbReference type="CDD" id="cd04435">
    <property type="entry name" value="DEP_fRom2"/>
    <property type="match status" value="1"/>
</dbReference>
<dbReference type="SMART" id="SM00049">
    <property type="entry name" value="DEP"/>
    <property type="match status" value="1"/>
</dbReference>
<dbReference type="InterPro" id="IPR000219">
    <property type="entry name" value="DH_dom"/>
</dbReference>
<dbReference type="PROSITE" id="PS50010">
    <property type="entry name" value="DH_2"/>
    <property type="match status" value="1"/>
</dbReference>
<dbReference type="SUPFAM" id="SSF50729">
    <property type="entry name" value="PH domain-like"/>
    <property type="match status" value="1"/>
</dbReference>